<feature type="signal peptide" evidence="1">
    <location>
        <begin position="1"/>
        <end position="21"/>
    </location>
</feature>
<dbReference type="AlphaFoldDB" id="H8KWD4"/>
<dbReference type="OrthoDB" id="958951at2"/>
<dbReference type="KEGG" id="scn:Solca_2904"/>
<dbReference type="EMBL" id="CP003349">
    <property type="protein sequence ID" value="AFD07926.1"/>
    <property type="molecule type" value="Genomic_DNA"/>
</dbReference>
<reference evidence="2" key="1">
    <citation type="submission" date="2012-02" db="EMBL/GenBank/DDBJ databases">
        <title>The complete genome of Solitalea canadensis DSM 3403.</title>
        <authorList>
            <consortium name="US DOE Joint Genome Institute (JGI-PGF)"/>
            <person name="Lucas S."/>
            <person name="Copeland A."/>
            <person name="Lapidus A."/>
            <person name="Glavina del Rio T."/>
            <person name="Dalin E."/>
            <person name="Tice H."/>
            <person name="Bruce D."/>
            <person name="Goodwin L."/>
            <person name="Pitluck S."/>
            <person name="Peters L."/>
            <person name="Ovchinnikova G."/>
            <person name="Lu M."/>
            <person name="Kyrpides N."/>
            <person name="Mavromatis K."/>
            <person name="Ivanova N."/>
            <person name="Brettin T."/>
            <person name="Detter J.C."/>
            <person name="Han C."/>
            <person name="Larimer F."/>
            <person name="Land M."/>
            <person name="Hauser L."/>
            <person name="Markowitz V."/>
            <person name="Cheng J.-F."/>
            <person name="Hugenholtz P."/>
            <person name="Woyke T."/>
            <person name="Wu D."/>
            <person name="Spring S."/>
            <person name="Schroeder M."/>
            <person name="Kopitz M."/>
            <person name="Brambilla E."/>
            <person name="Klenk H.-P."/>
            <person name="Eisen J.A."/>
        </authorList>
    </citation>
    <scope>NUCLEOTIDE SEQUENCE</scope>
    <source>
        <strain evidence="2">DSM 3403</strain>
    </source>
</reference>
<evidence type="ECO:0000313" key="3">
    <source>
        <dbReference type="Proteomes" id="UP000007590"/>
    </source>
</evidence>
<protein>
    <submittedName>
        <fullName evidence="2">Uncharacterized protein</fullName>
    </submittedName>
</protein>
<keyword evidence="1" id="KW-0732">Signal</keyword>
<gene>
    <name evidence="2" type="ordered locus">Solca_2904</name>
</gene>
<sequence length="279" mass="30905">MNFKITYLIGACLFFATAAHAQVDTIFTNNEKIACNVKEVTADAVKYVYPNEDVINTVYKNTIYKIAFKSGRTQTFAEQTNFKELKSVEDFDMIAIAHVEAETNGLFKLDAVSAKAKGTTVYSSMTRVKERAYKKLKICGAMNGANLIYLTQNLTEGNRYGSQYTPGSSTETNVAGVAYSNKLPNAKKFETLTAGQKIFVANVMYKLGDSDPDYTKSQTNVALEIQEVLNEGGLIFLVGKLDGEKTTKFRVSYLTDNSFSIVFKTKSAIYSYSFNVDAI</sequence>
<accession>H8KWD4</accession>
<dbReference type="HOGENOM" id="CLU_972593_0_0_10"/>
<dbReference type="Proteomes" id="UP000007590">
    <property type="component" value="Chromosome"/>
</dbReference>
<organism evidence="2 3">
    <name type="scientific">Solitalea canadensis (strain ATCC 29591 / DSM 3403 / JCM 21819 / LMG 8368 / NBRC 15130 / NCIMB 12057 / USAM 9D)</name>
    <name type="common">Flexibacter canadensis</name>
    <dbReference type="NCBI Taxonomy" id="929556"/>
    <lineage>
        <taxon>Bacteria</taxon>
        <taxon>Pseudomonadati</taxon>
        <taxon>Bacteroidota</taxon>
        <taxon>Sphingobacteriia</taxon>
        <taxon>Sphingobacteriales</taxon>
        <taxon>Sphingobacteriaceae</taxon>
        <taxon>Solitalea</taxon>
    </lineage>
</organism>
<keyword evidence="3" id="KW-1185">Reference proteome</keyword>
<dbReference type="RefSeq" id="WP_014681153.1">
    <property type="nucleotide sequence ID" value="NC_017770.1"/>
</dbReference>
<dbReference type="STRING" id="929556.Solca_2904"/>
<evidence type="ECO:0000313" key="2">
    <source>
        <dbReference type="EMBL" id="AFD07926.1"/>
    </source>
</evidence>
<dbReference type="eggNOG" id="ENOG5032S9H">
    <property type="taxonomic scope" value="Bacteria"/>
</dbReference>
<evidence type="ECO:0000256" key="1">
    <source>
        <dbReference type="SAM" id="SignalP"/>
    </source>
</evidence>
<feature type="chain" id="PRO_5003614642" evidence="1">
    <location>
        <begin position="22"/>
        <end position="279"/>
    </location>
</feature>
<name>H8KWD4_SOLCM</name>
<proteinExistence type="predicted"/>